<feature type="binding site" evidence="7">
    <location>
        <position position="175"/>
    </location>
    <ligand>
        <name>ATP</name>
        <dbReference type="ChEBI" id="CHEBI:30616"/>
    </ligand>
</feature>
<dbReference type="PANTHER" id="PTHR24350">
    <property type="entry name" value="SERINE/THREONINE-PROTEIN KINASE IAL-RELATED"/>
    <property type="match status" value="1"/>
</dbReference>
<keyword evidence="3 7" id="KW-0547">Nucleotide-binding</keyword>
<gene>
    <name evidence="10" type="ORF">CEUSTIGMA_g7131.t1</name>
</gene>
<keyword evidence="11" id="KW-1185">Reference proteome</keyword>
<organism evidence="10 11">
    <name type="scientific">Chlamydomonas eustigma</name>
    <dbReference type="NCBI Taxonomy" id="1157962"/>
    <lineage>
        <taxon>Eukaryota</taxon>
        <taxon>Viridiplantae</taxon>
        <taxon>Chlorophyta</taxon>
        <taxon>core chlorophytes</taxon>
        <taxon>Chlorophyceae</taxon>
        <taxon>CS clade</taxon>
        <taxon>Chlamydomonadales</taxon>
        <taxon>Chlamydomonadaceae</taxon>
        <taxon>Chlamydomonas</taxon>
    </lineage>
</organism>
<comment type="caution">
    <text evidence="10">The sequence shown here is derived from an EMBL/GenBank/DDBJ whole genome shotgun (WGS) entry which is preliminary data.</text>
</comment>
<evidence type="ECO:0000256" key="6">
    <source>
        <dbReference type="PIRSR" id="PIRSR630616-1"/>
    </source>
</evidence>
<evidence type="ECO:0000256" key="2">
    <source>
        <dbReference type="ARBA" id="ARBA00022679"/>
    </source>
</evidence>
<feature type="active site" description="Proton acceptor" evidence="6">
    <location>
        <position position="157"/>
    </location>
</feature>
<dbReference type="PROSITE" id="PS50011">
    <property type="entry name" value="PROTEIN_KINASE_DOM"/>
    <property type="match status" value="1"/>
</dbReference>
<dbReference type="SUPFAM" id="SSF56112">
    <property type="entry name" value="Protein kinase-like (PK-like)"/>
    <property type="match status" value="1"/>
</dbReference>
<evidence type="ECO:0000256" key="4">
    <source>
        <dbReference type="ARBA" id="ARBA00022777"/>
    </source>
</evidence>
<dbReference type="OrthoDB" id="347657at2759"/>
<dbReference type="Gene3D" id="1.10.510.10">
    <property type="entry name" value="Transferase(Phosphotransferase) domain 1"/>
    <property type="match status" value="1"/>
</dbReference>
<sequence>MKFGDSPEVVQICDEAKLQPDDLDRHEWCIQQFELLNELYRGKYSRVFEAVDKVSGHYLALKLYSKRKLTQLNRRQVQREVLIQAELQHKGIIDLHAAFEDETHVYLVQELATHGDLFQYLKSGCGRLSEGKTKRMILIPVLEALLYLHEQGVIHRDVKPENIFITSDASIKLGDFGLAIDIREERPVTRSGTLDYMAPEVLQCPEKEFPQQNKDREDLGYSAQVDVWAVGILAYELLVGHAPFQKHSRHATYESILTEEPEYPACLSEGAVSFTRLALCKDALERPTILQLLQHPWIQPYCSQPLTASKASPEVTADQFTVRHQESGQAMDSEVERSHSYPGVVTQEAMSPTTAGLIKGIKVYLSAANLEASQEETLLSMPSHSAAISLDSPGVNHLRGKDTAVLNDTGMGLNSTHQPSLLWQGEKPPPLLLAISDVMAAATDGTQMGTGISHIPPQTIPYYINPASAIYLPSHSYESLNSPKKDHFLPQCPSSHSSSKLHDLAIQYGEADDGIDASEPPSSPERGSKFQLGSAYNLASAFFCRVLCLRRRPVPSESITASHAVKGPAHK</sequence>
<evidence type="ECO:0000259" key="9">
    <source>
        <dbReference type="PROSITE" id="PS50011"/>
    </source>
</evidence>
<dbReference type="InterPro" id="IPR000719">
    <property type="entry name" value="Prot_kinase_dom"/>
</dbReference>
<name>A0A250XAA3_9CHLO</name>
<evidence type="ECO:0000256" key="3">
    <source>
        <dbReference type="ARBA" id="ARBA00022741"/>
    </source>
</evidence>
<accession>A0A250XAA3</accession>
<keyword evidence="5 7" id="KW-0067">ATP-binding</keyword>
<dbReference type="Proteomes" id="UP000232323">
    <property type="component" value="Unassembled WGS sequence"/>
</dbReference>
<feature type="binding site" evidence="7">
    <location>
        <position position="62"/>
    </location>
    <ligand>
        <name>ATP</name>
        <dbReference type="ChEBI" id="CHEBI:30616"/>
    </ligand>
</feature>
<dbReference type="Pfam" id="PF00069">
    <property type="entry name" value="Pkinase"/>
    <property type="match status" value="1"/>
</dbReference>
<protein>
    <recommendedName>
        <fullName evidence="9">Protein kinase domain-containing protein</fullName>
    </recommendedName>
</protein>
<evidence type="ECO:0000313" key="10">
    <source>
        <dbReference type="EMBL" id="GAX79690.1"/>
    </source>
</evidence>
<proteinExistence type="predicted"/>
<dbReference type="InterPro" id="IPR011009">
    <property type="entry name" value="Kinase-like_dom_sf"/>
</dbReference>
<dbReference type="STRING" id="1157962.A0A250XAA3"/>
<dbReference type="GO" id="GO:0005524">
    <property type="term" value="F:ATP binding"/>
    <property type="evidence" value="ECO:0007669"/>
    <property type="project" value="UniProtKB-KW"/>
</dbReference>
<dbReference type="FunFam" id="3.30.200.20:FF:000042">
    <property type="entry name" value="Aurora kinase A"/>
    <property type="match status" value="1"/>
</dbReference>
<dbReference type="PROSITE" id="PS00108">
    <property type="entry name" value="PROTEIN_KINASE_ST"/>
    <property type="match status" value="1"/>
</dbReference>
<keyword evidence="4" id="KW-0418">Kinase</keyword>
<evidence type="ECO:0000256" key="7">
    <source>
        <dbReference type="PIRSR" id="PIRSR630616-2"/>
    </source>
</evidence>
<feature type="binding site" evidence="7">
    <location>
        <begin position="161"/>
        <end position="162"/>
    </location>
    <ligand>
        <name>ATP</name>
        <dbReference type="ChEBI" id="CHEBI:30616"/>
    </ligand>
</feature>
<feature type="cross-link" description="Glycyl lysine isopeptide (Lys-Gly) (interchain with G-Cter in SUMO2)" evidence="8">
    <location>
        <position position="159"/>
    </location>
</feature>
<reference evidence="10 11" key="1">
    <citation type="submission" date="2017-08" db="EMBL/GenBank/DDBJ databases">
        <title>Acidophilic green algal genome provides insights into adaptation to an acidic environment.</title>
        <authorList>
            <person name="Hirooka S."/>
            <person name="Hirose Y."/>
            <person name="Kanesaki Y."/>
            <person name="Higuchi S."/>
            <person name="Fujiwara T."/>
            <person name="Onuma R."/>
            <person name="Era A."/>
            <person name="Ohbayashi R."/>
            <person name="Uzuka A."/>
            <person name="Nozaki H."/>
            <person name="Yoshikawa H."/>
            <person name="Miyagishima S.Y."/>
        </authorList>
    </citation>
    <scope>NUCLEOTIDE SEQUENCE [LARGE SCALE GENOMIC DNA]</scope>
    <source>
        <strain evidence="10 11">NIES-2499</strain>
    </source>
</reference>
<evidence type="ECO:0000256" key="8">
    <source>
        <dbReference type="PIRSR" id="PIRSR630616-3"/>
    </source>
</evidence>
<dbReference type="EMBL" id="BEGY01000045">
    <property type="protein sequence ID" value="GAX79690.1"/>
    <property type="molecule type" value="Genomic_DNA"/>
</dbReference>
<keyword evidence="2" id="KW-0808">Transferase</keyword>
<evidence type="ECO:0000256" key="5">
    <source>
        <dbReference type="ARBA" id="ARBA00022840"/>
    </source>
</evidence>
<dbReference type="GO" id="GO:0004674">
    <property type="term" value="F:protein serine/threonine kinase activity"/>
    <property type="evidence" value="ECO:0007669"/>
    <property type="project" value="UniProtKB-KW"/>
</dbReference>
<evidence type="ECO:0000256" key="1">
    <source>
        <dbReference type="ARBA" id="ARBA00022527"/>
    </source>
</evidence>
<dbReference type="SMART" id="SM00220">
    <property type="entry name" value="S_TKc"/>
    <property type="match status" value="1"/>
</dbReference>
<dbReference type="FunFam" id="1.10.510.10:FF:000813">
    <property type="entry name" value="Aurora-like kinase"/>
    <property type="match status" value="1"/>
</dbReference>
<feature type="binding site" evidence="7">
    <location>
        <begin position="110"/>
        <end position="112"/>
    </location>
    <ligand>
        <name>ATP</name>
        <dbReference type="ChEBI" id="CHEBI:30616"/>
    </ligand>
</feature>
<dbReference type="AlphaFoldDB" id="A0A250XAA3"/>
<dbReference type="InterPro" id="IPR030616">
    <property type="entry name" value="Aur-like"/>
</dbReference>
<evidence type="ECO:0000313" key="11">
    <source>
        <dbReference type="Proteomes" id="UP000232323"/>
    </source>
</evidence>
<dbReference type="InterPro" id="IPR008271">
    <property type="entry name" value="Ser/Thr_kinase_AS"/>
</dbReference>
<feature type="domain" description="Protein kinase" evidence="9">
    <location>
        <begin position="33"/>
        <end position="298"/>
    </location>
</feature>
<keyword evidence="1" id="KW-0723">Serine/threonine-protein kinase</keyword>
<feature type="binding site" evidence="7">
    <location>
        <position position="43"/>
    </location>
    <ligand>
        <name>ATP</name>
        <dbReference type="ChEBI" id="CHEBI:30616"/>
    </ligand>
</feature>